<feature type="transmembrane region" description="Helical" evidence="9">
    <location>
        <begin position="939"/>
        <end position="957"/>
    </location>
</feature>
<dbReference type="Proteomes" id="UP001487740">
    <property type="component" value="Unassembled WGS sequence"/>
</dbReference>
<evidence type="ECO:0000256" key="5">
    <source>
        <dbReference type="ARBA" id="ARBA00022989"/>
    </source>
</evidence>
<sequence>MAVQKSFAVTAILCVCLQSATTTPPVLERLDEGWVKEALDVVLAEASALRIRVPTTKTGGDVVLDVADDGSIGVNHTMTQVVAQARRMRLMSWCTLVVVFSDNPTFLSVFAEMVDKGRLMVWETKLLVITRLPLPNLQDLLKNYWSFSMMNTIFFKLNSSSGENRCQIYGHMPYGPTGSHVVQLASLNSGRVLVNLSDRTLFPEKYKNFYGMKVNLTWIPLTPYWMVMKRPGPNSTEVTMFSGREYWIMENIALILNFSLNPLPYIGWDPVMKRLRTREAFLWPLTLPILPHILELYDFSFFLERSTLAFSMAKPSTKPSWESLYRPLQIEVWGLVLASVVTVYIALLMLNRSSKDKGPSAWLVMKQVLGTLLDEAIPGELPQRSTTRVVLTAWLIFSFVVGTVYRGNLTASLTIPKYPPRIETFSGLVDANTKILVVENMDVFYDNFRLSISEVLKTIAARMEIVPNYMNGMTRLLTENAAYLYERLFLEVKIAQDFTDSEQETPLYVTQGSLLADFTAFVLIRDAPFKPNFDYCLLMFHGAGLIGKWGSDVMDEIRSESRKKQRKEKSVEVKKIEGKVKPLTFVHLQGPLLLYLVFVIVSFALRIRVSARKTGGDVVFDVADDRSIGVNLTMTQVVAQARKRSTLAFTMAKPSTKPTWESLYRPLKIDVWGLVVASVVIVYIVLLMMNKSGKDKGPGAWLVMKQVLGTLLDEAIPGELPQRSTTRVVLTAWLIFSFVVGTVYRSNLTASLTIPKYPPRIETLSGLVDANTKQVDPYLYERLFLEVKIAQDFTDSEQATPLYVTQDSLLADFTAFVLIRDAPFKPNFDNCLLMFHGALMIRVPATKTGGDVVLDVGDDGSVGVNLTMTQVVAQARKVMKRLRTREAFLWPVNLPILPHMLELYDFSFFLERSTLAFTMAKPSTKPSWETLYRPLQIEVWGLVVASVVVVYIVLLMMNTSGKDKRLGAWLVMKQVLGTLLDEAIPGELPQRSTTRVVLTAWLIFSFVVGTVYRSNLTASLTIPKYPPRIETLSGLVDANTKQVPSSCLNLDK</sequence>
<proteinExistence type="inferred from homology"/>
<feature type="signal peptide" evidence="10">
    <location>
        <begin position="1"/>
        <end position="22"/>
    </location>
</feature>
<feature type="transmembrane region" description="Helical" evidence="9">
    <location>
        <begin position="671"/>
        <end position="689"/>
    </location>
</feature>
<keyword evidence="13" id="KW-1185">Reference proteome</keyword>
<gene>
    <name evidence="12" type="ORF">O3P69_006853</name>
</gene>
<dbReference type="PANTHER" id="PTHR42643:SF24">
    <property type="entry name" value="IONOTROPIC RECEPTOR 60A"/>
    <property type="match status" value="1"/>
</dbReference>
<evidence type="ECO:0000256" key="3">
    <source>
        <dbReference type="ARBA" id="ARBA00022475"/>
    </source>
</evidence>
<dbReference type="AlphaFoldDB" id="A0AAW0U4W3"/>
<dbReference type="InterPro" id="IPR001320">
    <property type="entry name" value="Iontro_rcpt_C"/>
</dbReference>
<reference evidence="12 13" key="1">
    <citation type="submission" date="2023-03" db="EMBL/GenBank/DDBJ databases">
        <title>High-quality genome of Scylla paramamosain provides insights in environmental adaptation.</title>
        <authorList>
            <person name="Zhang L."/>
        </authorList>
    </citation>
    <scope>NUCLEOTIDE SEQUENCE [LARGE SCALE GENOMIC DNA]</scope>
    <source>
        <strain evidence="12">LZ_2023a</strain>
        <tissue evidence="12">Muscle</tissue>
    </source>
</reference>
<keyword evidence="8" id="KW-0325">Glycoprotein</keyword>
<dbReference type="GO" id="GO:0015276">
    <property type="term" value="F:ligand-gated monoatomic ion channel activity"/>
    <property type="evidence" value="ECO:0007669"/>
    <property type="project" value="InterPro"/>
</dbReference>
<feature type="transmembrane region" description="Helical" evidence="9">
    <location>
        <begin position="332"/>
        <end position="350"/>
    </location>
</feature>
<feature type="transmembrane region" description="Helical" evidence="9">
    <location>
        <begin position="585"/>
        <end position="605"/>
    </location>
</feature>
<dbReference type="InterPro" id="IPR052192">
    <property type="entry name" value="Insect_Ionotropic_Sensory_Rcpt"/>
</dbReference>
<evidence type="ECO:0000256" key="4">
    <source>
        <dbReference type="ARBA" id="ARBA00022692"/>
    </source>
</evidence>
<feature type="chain" id="PRO_5043452264" description="Ionotropic glutamate receptor C-terminal domain-containing protein" evidence="10">
    <location>
        <begin position="23"/>
        <end position="1052"/>
    </location>
</feature>
<evidence type="ECO:0000313" key="12">
    <source>
        <dbReference type="EMBL" id="KAK8393817.1"/>
    </source>
</evidence>
<feature type="transmembrane region" description="Helical" evidence="9">
    <location>
        <begin position="389"/>
        <end position="407"/>
    </location>
</feature>
<feature type="transmembrane region" description="Helical" evidence="9">
    <location>
        <begin position="246"/>
        <end position="268"/>
    </location>
</feature>
<comment type="caution">
    <text evidence="12">The sequence shown here is derived from an EMBL/GenBank/DDBJ whole genome shotgun (WGS) entry which is preliminary data.</text>
</comment>
<feature type="domain" description="Ionotropic glutamate receptor C-terminal" evidence="11">
    <location>
        <begin position="669"/>
        <end position="771"/>
    </location>
</feature>
<accession>A0AAW0U4W3</accession>
<dbReference type="EMBL" id="JARAKH010000020">
    <property type="protein sequence ID" value="KAK8393817.1"/>
    <property type="molecule type" value="Genomic_DNA"/>
</dbReference>
<evidence type="ECO:0000256" key="9">
    <source>
        <dbReference type="SAM" id="Phobius"/>
    </source>
</evidence>
<feature type="transmembrane region" description="Helical" evidence="9">
    <location>
        <begin position="728"/>
        <end position="746"/>
    </location>
</feature>
<evidence type="ECO:0000256" key="6">
    <source>
        <dbReference type="ARBA" id="ARBA00023136"/>
    </source>
</evidence>
<keyword evidence="7" id="KW-0675">Receptor</keyword>
<evidence type="ECO:0000256" key="1">
    <source>
        <dbReference type="ARBA" id="ARBA00004651"/>
    </source>
</evidence>
<feature type="transmembrane region" description="Helical" evidence="9">
    <location>
        <begin position="887"/>
        <end position="910"/>
    </location>
</feature>
<comment type="subcellular location">
    <subcellularLocation>
        <location evidence="1">Cell membrane</location>
        <topology evidence="1">Multi-pass membrane protein</topology>
    </subcellularLocation>
</comment>
<evidence type="ECO:0000313" key="13">
    <source>
        <dbReference type="Proteomes" id="UP001487740"/>
    </source>
</evidence>
<comment type="similarity">
    <text evidence="2">Belongs to the glutamate-gated ion channel (TC 1.A.10.1) family.</text>
</comment>
<feature type="transmembrane region" description="Helical" evidence="9">
    <location>
        <begin position="280"/>
        <end position="303"/>
    </location>
</feature>
<keyword evidence="4 9" id="KW-0812">Transmembrane</keyword>
<keyword evidence="3" id="KW-1003">Cell membrane</keyword>
<name>A0AAW0U4W3_SCYPA</name>
<dbReference type="GO" id="GO:0005886">
    <property type="term" value="C:plasma membrane"/>
    <property type="evidence" value="ECO:0007669"/>
    <property type="project" value="UniProtKB-SubCell"/>
</dbReference>
<dbReference type="GO" id="GO:0050906">
    <property type="term" value="P:detection of stimulus involved in sensory perception"/>
    <property type="evidence" value="ECO:0007669"/>
    <property type="project" value="UniProtKB-ARBA"/>
</dbReference>
<dbReference type="PANTHER" id="PTHR42643">
    <property type="entry name" value="IONOTROPIC RECEPTOR 20A-RELATED"/>
    <property type="match status" value="1"/>
</dbReference>
<dbReference type="Gene3D" id="1.10.287.70">
    <property type="match status" value="3"/>
</dbReference>
<protein>
    <recommendedName>
        <fullName evidence="11">Ionotropic glutamate receptor C-terminal domain-containing protein</fullName>
    </recommendedName>
</protein>
<evidence type="ECO:0000256" key="8">
    <source>
        <dbReference type="ARBA" id="ARBA00023180"/>
    </source>
</evidence>
<feature type="domain" description="Ionotropic glutamate receptor C-terminal" evidence="11">
    <location>
        <begin position="937"/>
        <end position="1039"/>
    </location>
</feature>
<feature type="domain" description="Ionotropic glutamate receptor C-terminal" evidence="11">
    <location>
        <begin position="330"/>
        <end position="576"/>
    </location>
</feature>
<dbReference type="Pfam" id="PF00060">
    <property type="entry name" value="Lig_chan"/>
    <property type="match status" value="3"/>
</dbReference>
<evidence type="ECO:0000256" key="10">
    <source>
        <dbReference type="SAM" id="SignalP"/>
    </source>
</evidence>
<dbReference type="SUPFAM" id="SSF53850">
    <property type="entry name" value="Periplasmic binding protein-like II"/>
    <property type="match status" value="1"/>
</dbReference>
<evidence type="ECO:0000256" key="7">
    <source>
        <dbReference type="ARBA" id="ARBA00023170"/>
    </source>
</evidence>
<evidence type="ECO:0000259" key="11">
    <source>
        <dbReference type="Pfam" id="PF00060"/>
    </source>
</evidence>
<organism evidence="12 13">
    <name type="scientific">Scylla paramamosain</name>
    <name type="common">Mud crab</name>
    <dbReference type="NCBI Taxonomy" id="85552"/>
    <lineage>
        <taxon>Eukaryota</taxon>
        <taxon>Metazoa</taxon>
        <taxon>Ecdysozoa</taxon>
        <taxon>Arthropoda</taxon>
        <taxon>Crustacea</taxon>
        <taxon>Multicrustacea</taxon>
        <taxon>Malacostraca</taxon>
        <taxon>Eumalacostraca</taxon>
        <taxon>Eucarida</taxon>
        <taxon>Decapoda</taxon>
        <taxon>Pleocyemata</taxon>
        <taxon>Brachyura</taxon>
        <taxon>Eubrachyura</taxon>
        <taxon>Portunoidea</taxon>
        <taxon>Portunidae</taxon>
        <taxon>Portuninae</taxon>
        <taxon>Scylla</taxon>
    </lineage>
</organism>
<evidence type="ECO:0000256" key="2">
    <source>
        <dbReference type="ARBA" id="ARBA00008685"/>
    </source>
</evidence>
<keyword evidence="10" id="KW-0732">Signal</keyword>
<keyword evidence="6 9" id="KW-0472">Membrane</keyword>
<keyword evidence="5 9" id="KW-1133">Transmembrane helix</keyword>